<reference evidence="1" key="1">
    <citation type="journal article" date="2014" name="Nat. Genet.">
        <title>The genome of the stress-tolerant wild tomato species Solanum pennellii.</title>
        <authorList>
            <person name="Bolger A."/>
            <person name="Scossa F."/>
            <person name="Bolger M.E."/>
            <person name="Lanz C."/>
            <person name="Maumus F."/>
            <person name="Tohge T."/>
            <person name="Quesneville H."/>
            <person name="Alseekh S."/>
            <person name="Sorensen I."/>
            <person name="Lichtenstein G."/>
            <person name="Fich E.A."/>
            <person name="Conte M."/>
            <person name="Keller H."/>
            <person name="Schneeberger K."/>
            <person name="Schwacke R."/>
            <person name="Ofner I."/>
            <person name="Vrebalov J."/>
            <person name="Xu Y."/>
            <person name="Osorio S."/>
            <person name="Aflitos S.A."/>
            <person name="Schijlen E."/>
            <person name="Jimenez-Gomez J.M."/>
            <person name="Ryngajllo M."/>
            <person name="Kimura S."/>
            <person name="Kumar R."/>
            <person name="Koenig D."/>
            <person name="Headland L.R."/>
            <person name="Maloof J.N."/>
            <person name="Sinha N."/>
            <person name="van Ham R.C."/>
            <person name="Lankhorst R.K."/>
            <person name="Mao L."/>
            <person name="Vogel A."/>
            <person name="Arsova B."/>
            <person name="Panstruga R."/>
            <person name="Fei Z."/>
            <person name="Rose J.K."/>
            <person name="Zamir D."/>
            <person name="Carrari F."/>
            <person name="Giovannoni J.J."/>
            <person name="Weigel D."/>
            <person name="Usadel B."/>
            <person name="Fernie A.R."/>
        </authorList>
    </citation>
    <scope>NUCLEOTIDE SEQUENCE [LARGE SCALE GENOMIC DNA]</scope>
    <source>
        <strain evidence="1">cv. LA0716</strain>
    </source>
</reference>
<organism evidence="1 2">
    <name type="scientific">Solanum pennellii</name>
    <name type="common">Tomato</name>
    <name type="synonym">Lycopersicon pennellii</name>
    <dbReference type="NCBI Taxonomy" id="28526"/>
    <lineage>
        <taxon>Eukaryota</taxon>
        <taxon>Viridiplantae</taxon>
        <taxon>Streptophyta</taxon>
        <taxon>Embryophyta</taxon>
        <taxon>Tracheophyta</taxon>
        <taxon>Spermatophyta</taxon>
        <taxon>Magnoliopsida</taxon>
        <taxon>eudicotyledons</taxon>
        <taxon>Gunneridae</taxon>
        <taxon>Pentapetalae</taxon>
        <taxon>asterids</taxon>
        <taxon>lamiids</taxon>
        <taxon>Solanales</taxon>
        <taxon>Solanaceae</taxon>
        <taxon>Solanoideae</taxon>
        <taxon>Solaneae</taxon>
        <taxon>Solanum</taxon>
        <taxon>Solanum subgen. Lycopersicon</taxon>
    </lineage>
</organism>
<evidence type="ECO:0000313" key="1">
    <source>
        <dbReference type="Proteomes" id="UP000694930"/>
    </source>
</evidence>
<evidence type="ECO:0000313" key="2">
    <source>
        <dbReference type="RefSeq" id="XP_027770157.1"/>
    </source>
</evidence>
<protein>
    <submittedName>
        <fullName evidence="2">Uncharacterized protein LOC107009545 isoform X2</fullName>
    </submittedName>
</protein>
<gene>
    <name evidence="2" type="primary">LOC107009545</name>
</gene>
<accession>A0ABM1V339</accession>
<proteinExistence type="predicted"/>
<reference evidence="2" key="2">
    <citation type="submission" date="2025-08" db="UniProtKB">
        <authorList>
            <consortium name="RefSeq"/>
        </authorList>
    </citation>
    <scope>IDENTIFICATION</scope>
</reference>
<keyword evidence="1" id="KW-1185">Reference proteome</keyword>
<name>A0ABM1V339_SOLPN</name>
<dbReference type="RefSeq" id="XP_027770157.1">
    <property type="nucleotide sequence ID" value="XM_027914356.1"/>
</dbReference>
<dbReference type="GeneID" id="107009545"/>
<dbReference type="Proteomes" id="UP000694930">
    <property type="component" value="Chromosome 2"/>
</dbReference>
<sequence>MGFNKKEHSLFMEILALQKGVELAYQHHFQPILIETDSTECRWETTLRILTLFKPHLTQIYKNCCCVHVGQGIGEVFEEFDQYSFH</sequence>